<reference evidence="2 3" key="1">
    <citation type="submission" date="2024-06" db="EMBL/GenBank/DDBJ databases">
        <title>The Natural Products Discovery Center: Release of the First 8490 Sequenced Strains for Exploring Actinobacteria Biosynthetic Diversity.</title>
        <authorList>
            <person name="Kalkreuter E."/>
            <person name="Kautsar S.A."/>
            <person name="Yang D."/>
            <person name="Bader C.D."/>
            <person name="Teijaro C.N."/>
            <person name="Fluegel L."/>
            <person name="Davis C.M."/>
            <person name="Simpson J.R."/>
            <person name="Lauterbach L."/>
            <person name="Steele A.D."/>
            <person name="Gui C."/>
            <person name="Meng S."/>
            <person name="Li G."/>
            <person name="Viehrig K."/>
            <person name="Ye F."/>
            <person name="Su P."/>
            <person name="Kiefer A.F."/>
            <person name="Nichols A."/>
            <person name="Cepeda A.J."/>
            <person name="Yan W."/>
            <person name="Fan B."/>
            <person name="Jiang Y."/>
            <person name="Adhikari A."/>
            <person name="Zheng C.-J."/>
            <person name="Schuster L."/>
            <person name="Cowan T.M."/>
            <person name="Smanski M.J."/>
            <person name="Chevrette M.G."/>
            <person name="De Carvalho L.P.S."/>
            <person name="Shen B."/>
        </authorList>
    </citation>
    <scope>NUCLEOTIDE SEQUENCE [LARGE SCALE GENOMIC DNA]</scope>
    <source>
        <strain evidence="2 3">NPDC001615</strain>
    </source>
</reference>
<proteinExistence type="predicted"/>
<evidence type="ECO:0000313" key="2">
    <source>
        <dbReference type="EMBL" id="MER6169210.1"/>
    </source>
</evidence>
<evidence type="ECO:0000313" key="3">
    <source>
        <dbReference type="Proteomes" id="UP001496720"/>
    </source>
</evidence>
<dbReference type="EMBL" id="JBEOZY010000060">
    <property type="protein sequence ID" value="MER6169210.1"/>
    <property type="molecule type" value="Genomic_DNA"/>
</dbReference>
<keyword evidence="3" id="KW-1185">Reference proteome</keyword>
<keyword evidence="1" id="KW-1133">Transmembrane helix</keyword>
<dbReference type="RefSeq" id="WP_352150402.1">
    <property type="nucleotide sequence ID" value="NZ_JBEOZY010000060.1"/>
</dbReference>
<sequence>MMKLGAGALFLFCYIDVVAVLAIGDWISDVGPPLLYGGPVAFAAGVVVLATQDARRRRAERVRKPT</sequence>
<dbReference type="Proteomes" id="UP001496720">
    <property type="component" value="Unassembled WGS sequence"/>
</dbReference>
<keyword evidence="1" id="KW-0812">Transmembrane</keyword>
<keyword evidence="1" id="KW-0472">Membrane</keyword>
<name>A0ABV1T5E6_9ACTN</name>
<accession>A0ABV1T5E6</accession>
<comment type="caution">
    <text evidence="2">The sequence shown here is derived from an EMBL/GenBank/DDBJ whole genome shotgun (WGS) entry which is preliminary data.</text>
</comment>
<evidence type="ECO:0000256" key="1">
    <source>
        <dbReference type="SAM" id="Phobius"/>
    </source>
</evidence>
<organism evidence="2 3">
    <name type="scientific">Streptomyces violaceorubidus</name>
    <dbReference type="NCBI Taxonomy" id="284042"/>
    <lineage>
        <taxon>Bacteria</taxon>
        <taxon>Bacillati</taxon>
        <taxon>Actinomycetota</taxon>
        <taxon>Actinomycetes</taxon>
        <taxon>Kitasatosporales</taxon>
        <taxon>Streptomycetaceae</taxon>
        <taxon>Streptomyces</taxon>
    </lineage>
</organism>
<gene>
    <name evidence="2" type="ORF">ABT188_32440</name>
</gene>
<protein>
    <submittedName>
        <fullName evidence="2">Uncharacterized protein</fullName>
    </submittedName>
</protein>
<feature type="transmembrane region" description="Helical" evidence="1">
    <location>
        <begin position="34"/>
        <end position="51"/>
    </location>
</feature>